<dbReference type="Proteomes" id="UP000831701">
    <property type="component" value="Chromosome 8"/>
</dbReference>
<proteinExistence type="predicted"/>
<evidence type="ECO:0000313" key="2">
    <source>
        <dbReference type="Proteomes" id="UP000831701"/>
    </source>
</evidence>
<comment type="caution">
    <text evidence="1">The sequence shown here is derived from an EMBL/GenBank/DDBJ whole genome shotgun (WGS) entry which is preliminary data.</text>
</comment>
<organism evidence="1 2">
    <name type="scientific">Scortum barcoo</name>
    <name type="common">barcoo grunter</name>
    <dbReference type="NCBI Taxonomy" id="214431"/>
    <lineage>
        <taxon>Eukaryota</taxon>
        <taxon>Metazoa</taxon>
        <taxon>Chordata</taxon>
        <taxon>Craniata</taxon>
        <taxon>Vertebrata</taxon>
        <taxon>Euteleostomi</taxon>
        <taxon>Actinopterygii</taxon>
        <taxon>Neopterygii</taxon>
        <taxon>Teleostei</taxon>
        <taxon>Neoteleostei</taxon>
        <taxon>Acanthomorphata</taxon>
        <taxon>Eupercaria</taxon>
        <taxon>Centrarchiformes</taxon>
        <taxon>Terapontoidei</taxon>
        <taxon>Terapontidae</taxon>
        <taxon>Scortum</taxon>
    </lineage>
</organism>
<sequence>MQAEAFRPTERNMSNYSSMKLEFLALKWAMTEKFREYLLGHKCTVYTDNNPLSYIQSAKLGATEHRWAAQLAAFDFSIKYRSGRSNRNADALSRQYVSGLQAVAPILPGTVVPLSLQQSPTLSSHQEAMASQSLVSVLPAHSASDLCSLQRDDPFLKEVLVFWQRNAPPTSGERQQLSKPVMALLRQWDRLVEKDGVLFRQVFRSDGGEESLQLLLPVALKQDTLNQLHQEHGHQGIERTTELVRQRCYWPGMSSDIKSWVQQCERCQVAKDSGRVPHSFMGHLLASRPNEILAIDFTLLEPSRSGFENVLVMTDVFSKFTVAVPTRDQRASTVAQVLVSEWFYKFGVPSRLHSDQGRSFESSLIGQLCSLYGVVKSRTTPYHPAENLDFLWTSFWVRVQDPTPGMVQDWVVEHQARLQVAFEGAHERLRVAAGRRKERHDQQVRDAPLPVGQLVYLRDHGVRGRHKIQDLWSSVVHQVVKAPSGEGAVYMVAPVNDLQKVRNVHRDMLKAVIQSEAKTLPSKVPSPPTVAALDDGDSYSDSDVWLLVPETPVPQSTAPTGILQPSGPLVVPLQTGSVPETPQPHGPSSPPAPLQSPADQPSTSQQALRRTARSTAGHHSNVHHLPRSIGPQNSTADEPSDPASYAHFAVFRPWC</sequence>
<accession>A0ACB8WM82</accession>
<protein>
    <submittedName>
        <fullName evidence="1">Uncharacterized protein</fullName>
    </submittedName>
</protein>
<dbReference type="EMBL" id="CM041538">
    <property type="protein sequence ID" value="KAI3368709.1"/>
    <property type="molecule type" value="Genomic_DNA"/>
</dbReference>
<name>A0ACB8WM82_9TELE</name>
<evidence type="ECO:0000313" key="1">
    <source>
        <dbReference type="EMBL" id="KAI3368709.1"/>
    </source>
</evidence>
<keyword evidence="2" id="KW-1185">Reference proteome</keyword>
<gene>
    <name evidence="1" type="ORF">L3Q82_025703</name>
</gene>
<reference evidence="1" key="1">
    <citation type="submission" date="2022-04" db="EMBL/GenBank/DDBJ databases">
        <title>Jade perch genome.</title>
        <authorList>
            <person name="Chao B."/>
        </authorList>
    </citation>
    <scope>NUCLEOTIDE SEQUENCE</scope>
    <source>
        <strain evidence="1">CB-2022</strain>
    </source>
</reference>